<dbReference type="CDD" id="cd12172">
    <property type="entry name" value="PGDH_like_2"/>
    <property type="match status" value="1"/>
</dbReference>
<organism evidence="7 8">
    <name type="scientific">Sediminispirochaeta smaragdinae (strain DSM 11293 / JCM 15392 / SEBR 4228)</name>
    <name type="common">Spirochaeta smaragdinae</name>
    <dbReference type="NCBI Taxonomy" id="573413"/>
    <lineage>
        <taxon>Bacteria</taxon>
        <taxon>Pseudomonadati</taxon>
        <taxon>Spirochaetota</taxon>
        <taxon>Spirochaetia</taxon>
        <taxon>Spirochaetales</taxon>
        <taxon>Spirochaetaceae</taxon>
        <taxon>Sediminispirochaeta</taxon>
    </lineage>
</organism>
<dbReference type="HOGENOM" id="CLU_019796_1_3_12"/>
<feature type="domain" description="D-isomer specific 2-hydroxyacid dehydrogenase catalytic" evidence="5">
    <location>
        <begin position="13"/>
        <end position="318"/>
    </location>
</feature>
<evidence type="ECO:0000259" key="5">
    <source>
        <dbReference type="Pfam" id="PF00389"/>
    </source>
</evidence>
<evidence type="ECO:0000256" key="1">
    <source>
        <dbReference type="ARBA" id="ARBA00005854"/>
    </source>
</evidence>
<accession>E1RC34</accession>
<gene>
    <name evidence="7" type="ordered locus">Spirs_0779</name>
</gene>
<evidence type="ECO:0000313" key="8">
    <source>
        <dbReference type="Proteomes" id="UP000002318"/>
    </source>
</evidence>
<evidence type="ECO:0000256" key="3">
    <source>
        <dbReference type="ARBA" id="ARBA00023027"/>
    </source>
</evidence>
<comment type="similarity">
    <text evidence="1 4">Belongs to the D-isomer specific 2-hydroxyacid dehydrogenase family.</text>
</comment>
<dbReference type="PROSITE" id="PS00671">
    <property type="entry name" value="D_2_HYDROXYACID_DH_3"/>
    <property type="match status" value="1"/>
</dbReference>
<dbReference type="eggNOG" id="COG0111">
    <property type="taxonomic scope" value="Bacteria"/>
</dbReference>
<dbReference type="RefSeq" id="WP_013253378.1">
    <property type="nucleotide sequence ID" value="NC_014364.1"/>
</dbReference>
<dbReference type="PANTHER" id="PTHR42789">
    <property type="entry name" value="D-ISOMER SPECIFIC 2-HYDROXYACID DEHYDROGENASE FAMILY PROTEIN (AFU_ORTHOLOGUE AFUA_6G10090)"/>
    <property type="match status" value="1"/>
</dbReference>
<name>E1RC34_SEDSS</name>
<evidence type="ECO:0000256" key="2">
    <source>
        <dbReference type="ARBA" id="ARBA00023002"/>
    </source>
</evidence>
<dbReference type="EMBL" id="CP002116">
    <property type="protein sequence ID" value="ADK79914.1"/>
    <property type="molecule type" value="Genomic_DNA"/>
</dbReference>
<dbReference type="InterPro" id="IPR036291">
    <property type="entry name" value="NAD(P)-bd_dom_sf"/>
</dbReference>
<dbReference type="InterPro" id="IPR006140">
    <property type="entry name" value="D-isomer_DH_NAD-bd"/>
</dbReference>
<keyword evidence="8" id="KW-1185">Reference proteome</keyword>
<dbReference type="STRING" id="573413.Spirs_0779"/>
<dbReference type="InterPro" id="IPR029753">
    <property type="entry name" value="D-isomer_DH_CS"/>
</dbReference>
<dbReference type="FunFam" id="3.40.50.720:FF:000203">
    <property type="entry name" value="D-3-phosphoglycerate dehydrogenase (SerA)"/>
    <property type="match status" value="1"/>
</dbReference>
<dbReference type="Pfam" id="PF02826">
    <property type="entry name" value="2-Hacid_dh_C"/>
    <property type="match status" value="1"/>
</dbReference>
<dbReference type="Proteomes" id="UP000002318">
    <property type="component" value="Chromosome"/>
</dbReference>
<dbReference type="KEGG" id="ssm:Spirs_0779"/>
<dbReference type="InterPro" id="IPR006139">
    <property type="entry name" value="D-isomer_2_OHA_DH_cat_dom"/>
</dbReference>
<dbReference type="OrthoDB" id="9805416at2"/>
<dbReference type="AlphaFoldDB" id="E1RC34"/>
<keyword evidence="3" id="KW-0520">NAD</keyword>
<evidence type="ECO:0000259" key="6">
    <source>
        <dbReference type="Pfam" id="PF02826"/>
    </source>
</evidence>
<evidence type="ECO:0000256" key="4">
    <source>
        <dbReference type="RuleBase" id="RU003719"/>
    </source>
</evidence>
<feature type="domain" description="D-isomer specific 2-hydroxyacid dehydrogenase NAD-binding" evidence="6">
    <location>
        <begin position="114"/>
        <end position="286"/>
    </location>
</feature>
<reference evidence="7 8" key="1">
    <citation type="journal article" date="2010" name="Stand. Genomic Sci.">
        <title>Complete genome sequence of Spirochaeta smaragdinae type strain (SEBR 4228).</title>
        <authorList>
            <person name="Mavromatis K."/>
            <person name="Yasawong M."/>
            <person name="Chertkov O."/>
            <person name="Lapidus A."/>
            <person name="Lucas S."/>
            <person name="Nolan M."/>
            <person name="Del Rio T.G."/>
            <person name="Tice H."/>
            <person name="Cheng J.F."/>
            <person name="Pitluck S."/>
            <person name="Liolios K."/>
            <person name="Ivanova N."/>
            <person name="Tapia R."/>
            <person name="Han C."/>
            <person name="Bruce D."/>
            <person name="Goodwin L."/>
            <person name="Pati A."/>
            <person name="Chen A."/>
            <person name="Palaniappan K."/>
            <person name="Land M."/>
            <person name="Hauser L."/>
            <person name="Chang Y.J."/>
            <person name="Jeffries C.D."/>
            <person name="Detter J.C."/>
            <person name="Rohde M."/>
            <person name="Brambilla E."/>
            <person name="Spring S."/>
            <person name="Goker M."/>
            <person name="Sikorski J."/>
            <person name="Woyke T."/>
            <person name="Bristow J."/>
            <person name="Eisen J.A."/>
            <person name="Markowitz V."/>
            <person name="Hugenholtz P."/>
            <person name="Klenk H.P."/>
            <person name="Kyrpides N.C."/>
        </authorList>
    </citation>
    <scope>NUCLEOTIDE SEQUENCE [LARGE SCALE GENOMIC DNA]</scope>
    <source>
        <strain evidence="8">DSM 11293 / JCM 15392 / SEBR 4228</strain>
    </source>
</reference>
<dbReference type="InterPro" id="IPR050857">
    <property type="entry name" value="D-2-hydroxyacid_DH"/>
</dbReference>
<dbReference type="SUPFAM" id="SSF52283">
    <property type="entry name" value="Formate/glycerate dehydrogenase catalytic domain-like"/>
    <property type="match status" value="1"/>
</dbReference>
<sequence>MGKILITASHYAQLCAPAKEMLEKARHTVVLNKSDMPYYSFEQLRPLVADIDAAIIGMDRWDEEIFALAPRLKAIARFGVGIDNIDLSAARQRGIKVTNALGMNANAVAELAVGYIFDMVRNTIRLNADLSKGVWSRAVGHDLKGKTVGLLGFGDIARRVAKKLSGFEVRILACDLFPNREAAAALGVTLVDEKTLLAESDIVSIHIPSTRETRHYMNRDTFAQMRKGAYFINTARGALVDSEALCDSIEAGHLGGAALDVFETEPLPKESRLIAMDKIICTPHTGAETFETYTAVSLCTAQAVIDVLNGKEPQNWVNT</sequence>
<keyword evidence="2 4" id="KW-0560">Oxidoreductase</keyword>
<dbReference type="GO" id="GO:0016616">
    <property type="term" value="F:oxidoreductase activity, acting on the CH-OH group of donors, NAD or NADP as acceptor"/>
    <property type="evidence" value="ECO:0007669"/>
    <property type="project" value="InterPro"/>
</dbReference>
<proteinExistence type="inferred from homology"/>
<dbReference type="GO" id="GO:0051287">
    <property type="term" value="F:NAD binding"/>
    <property type="evidence" value="ECO:0007669"/>
    <property type="project" value="InterPro"/>
</dbReference>
<dbReference type="PANTHER" id="PTHR42789:SF1">
    <property type="entry name" value="D-ISOMER SPECIFIC 2-HYDROXYACID DEHYDROGENASE FAMILY PROTEIN (AFU_ORTHOLOGUE AFUA_6G10090)"/>
    <property type="match status" value="1"/>
</dbReference>
<dbReference type="SUPFAM" id="SSF51735">
    <property type="entry name" value="NAD(P)-binding Rossmann-fold domains"/>
    <property type="match status" value="1"/>
</dbReference>
<dbReference type="Pfam" id="PF00389">
    <property type="entry name" value="2-Hacid_dh"/>
    <property type="match status" value="1"/>
</dbReference>
<protein>
    <submittedName>
        <fullName evidence="7">D-isomer specific 2-hydroxyacid dehydrogenase NAD-binding protein</fullName>
    </submittedName>
</protein>
<dbReference type="Gene3D" id="3.40.50.720">
    <property type="entry name" value="NAD(P)-binding Rossmann-like Domain"/>
    <property type="match status" value="2"/>
</dbReference>
<evidence type="ECO:0000313" key="7">
    <source>
        <dbReference type="EMBL" id="ADK79914.1"/>
    </source>
</evidence>